<name>A0A0N1N5I7_9PROT</name>
<dbReference type="Pfam" id="PF14331">
    <property type="entry name" value="IcmF-related_N"/>
    <property type="match status" value="1"/>
</dbReference>
<dbReference type="CDD" id="cd00882">
    <property type="entry name" value="Ras_like_GTPase"/>
    <property type="match status" value="1"/>
</dbReference>
<accession>A0A0N1N5I7</accession>
<feature type="transmembrane region" description="Helical" evidence="1">
    <location>
        <begin position="433"/>
        <end position="452"/>
    </location>
</feature>
<dbReference type="InterPro" id="IPR009612">
    <property type="entry name" value="IcmF-rel"/>
</dbReference>
<dbReference type="Pfam" id="PF06761">
    <property type="entry name" value="IcmF-related"/>
    <property type="match status" value="1"/>
</dbReference>
<keyword evidence="1" id="KW-1133">Transmembrane helix</keyword>
<feature type="transmembrane region" description="Helical" evidence="1">
    <location>
        <begin position="12"/>
        <end position="33"/>
    </location>
</feature>
<dbReference type="SUPFAM" id="SSF52540">
    <property type="entry name" value="P-loop containing nucleoside triphosphate hydrolases"/>
    <property type="match status" value="1"/>
</dbReference>
<dbReference type="InterPro" id="IPR027417">
    <property type="entry name" value="P-loop_NTPase"/>
</dbReference>
<sequence length="1152" mass="121862">MSKIVATLTGRWFTSGIATAVLGILLWFFGPFWSVLAPAWVRIVAIMVLAALWAGGNLALDWRNRARDRALAQGVTNSGQAAAREATQEATALADRLKTALATLRRARGGRGYLYEQPWYVMIGPPGSGKTTALLNAGLTFPLNDSAIAGVGGTRLCDWWFSDQAVLIDTAGRYTTQDSATGVDRAGWDAFVDLLRRTRQRQALNGVMVAFSLADLASMTAEERATHARTIRSRIRELTGRLGLRLPVYVLLTKADLLAGFTEFNDDLDEEGRAQVWGMTFDPAAANPVAAFDGEFAALRQRLDGRLIDLLQRERSPDKRVRITAFPSQFASMHAPLASFLTEAFGASVLDPAPFLRGVYFTSGTQEGTPFDRLTGALARAYGIGQMQVPALRPVRGRSYFLRRLLCEVILGEAMLASADPVRRRRMLVLRGAGYGAVAAAFALVLAGLVMSRARNADAIARSDTALRAYRQVAASMVLDPVRDADLPRVLPLLDAARDLPGGTDGAPPHGMDMGMGQQGKLAASARGAYRHALDNALLPRLIVQLEAEMRGGFDRPEFLYQATRVYLMLGGQGPVDRTLVRAWMKLDWERLYPGAARAGQRADLLGHLDTLLAAPLPAVSLDGTLVDAARTTFAHVPPAQRIYSHIRDSAPATLPAWSPAQEMGAAGVPLFIRASGRALSDGIAGFYTLRGFRTVLLPALAHVTRDVADESWVLGPQMAVAPASPAMSGLEHDVLALYATDYEAHWDAMLADLNLRPATTTAQAAQNLYVLSSPQSPLARLLGSAVTQVQLSPPPTEPARAVGAESAAENALKGVMDQPDAETEAVPGSVVARYYAPLVTYVGSGTGTPLALALNLMASLHQQMASLGTPGDTAASLQGGDAAALLAGDATTAPAPVNRWLASLARNVNDLRGGSAARAAGAAFNGAGGPAQLCQQAVAGRYPFVPTATTDIPLGDFARLFAPNGLLDGFFTQQVQPFVDMAQPVWRAQTVNGVAAPVGQATVAAFQRGQAIKQAFLATGPQPSVQFTLTPLSLDAGATQAVLQLGGVSVTYAQGTQVATTVVWPGGDGMQTARLTITPAAGGPPVQISASGPWALFHLFDQGRMAPAGGPERHTLTFDIGGHSVSYAIGATSVINPFVPGLLSSFRCPAL</sequence>
<comment type="caution">
    <text evidence="5">The sequence shown here is derived from an EMBL/GenBank/DDBJ whole genome shotgun (WGS) entry which is preliminary data.</text>
</comment>
<dbReference type="OrthoDB" id="9758229at2"/>
<evidence type="ECO:0000259" key="3">
    <source>
        <dbReference type="Pfam" id="PF06761"/>
    </source>
</evidence>
<feature type="domain" description="IcmF-related" evidence="3">
    <location>
        <begin position="491"/>
        <end position="790"/>
    </location>
</feature>
<evidence type="ECO:0000313" key="6">
    <source>
        <dbReference type="Proteomes" id="UP000031553"/>
    </source>
</evidence>
<evidence type="ECO:0000259" key="4">
    <source>
        <dbReference type="Pfam" id="PF14331"/>
    </source>
</evidence>
<dbReference type="RefSeq" id="WP_039735927.1">
    <property type="nucleotide sequence ID" value="NZ_JUFX02000215.1"/>
</dbReference>
<evidence type="ECO:0000259" key="2">
    <source>
        <dbReference type="Pfam" id="PF06744"/>
    </source>
</evidence>
<dbReference type="InterPro" id="IPR017731">
    <property type="entry name" value="TssM1-like"/>
</dbReference>
<dbReference type="PANTHER" id="PTHR36153:SF1">
    <property type="entry name" value="TYPE VI SECRETION SYSTEM COMPONENT TSSM1"/>
    <property type="match status" value="1"/>
</dbReference>
<dbReference type="Pfam" id="PF06744">
    <property type="entry name" value="IcmF_C"/>
    <property type="match status" value="1"/>
</dbReference>
<reference evidence="5 6" key="1">
    <citation type="submission" date="2015-07" db="EMBL/GenBank/DDBJ databases">
        <title>Draft Genome Sequence of Komagataeibacter intermedius Strain AF2, Isolated from Kombucha Tea.</title>
        <authorList>
            <person name="Santos R.A."/>
            <person name="Berretta A.A."/>
            <person name="Barud H.S."/>
            <person name="Ribeiro S.J."/>
            <person name="Gonzalez-Garcia L.N."/>
            <person name="Zucchi T.D."/>
            <person name="Goldman G.H."/>
            <person name="Riano-Pachon D.M."/>
        </authorList>
    </citation>
    <scope>NUCLEOTIDE SEQUENCE [LARGE SCALE GENOMIC DNA]</scope>
    <source>
        <strain evidence="5 6">AF2</strain>
    </source>
</reference>
<organism evidence="5 6">
    <name type="scientific">Komagataeibacter intermedius AF2</name>
    <dbReference type="NCBI Taxonomy" id="1458464"/>
    <lineage>
        <taxon>Bacteria</taxon>
        <taxon>Pseudomonadati</taxon>
        <taxon>Pseudomonadota</taxon>
        <taxon>Alphaproteobacteria</taxon>
        <taxon>Acetobacterales</taxon>
        <taxon>Acetobacteraceae</taxon>
        <taxon>Komagataeibacter</taxon>
    </lineage>
</organism>
<gene>
    <name evidence="5" type="ORF">GLUCOINTEAF2_0203027</name>
</gene>
<feature type="transmembrane region" description="Helical" evidence="1">
    <location>
        <begin position="39"/>
        <end position="60"/>
    </location>
</feature>
<dbReference type="InterPro" id="IPR053156">
    <property type="entry name" value="T6SS_TssM-like"/>
</dbReference>
<dbReference type="NCBIfam" id="TIGR03348">
    <property type="entry name" value="VI_IcmF"/>
    <property type="match status" value="1"/>
</dbReference>
<feature type="domain" description="Type VI secretion system component TssM1 N-terminal" evidence="4">
    <location>
        <begin position="183"/>
        <end position="437"/>
    </location>
</feature>
<dbReference type="PANTHER" id="PTHR36153">
    <property type="entry name" value="INNER MEMBRANE PROTEIN-RELATED"/>
    <property type="match status" value="1"/>
</dbReference>
<keyword evidence="1" id="KW-0812">Transmembrane</keyword>
<evidence type="ECO:0000256" key="1">
    <source>
        <dbReference type="SAM" id="Phobius"/>
    </source>
</evidence>
<keyword evidence="1" id="KW-0472">Membrane</keyword>
<proteinExistence type="predicted"/>
<dbReference type="AlphaFoldDB" id="A0A0N1N5I7"/>
<dbReference type="Proteomes" id="UP000031553">
    <property type="component" value="Unassembled WGS sequence"/>
</dbReference>
<dbReference type="InterPro" id="IPR010623">
    <property type="entry name" value="IcmF_C"/>
</dbReference>
<protein>
    <submittedName>
        <fullName evidence="5">Type VI secretion protein VasK</fullName>
    </submittedName>
</protein>
<feature type="domain" description="Type VI secretion system IcmF C-terminal" evidence="2">
    <location>
        <begin position="1028"/>
        <end position="1133"/>
    </location>
</feature>
<evidence type="ECO:0000313" key="5">
    <source>
        <dbReference type="EMBL" id="KPH85990.1"/>
    </source>
</evidence>
<dbReference type="EMBL" id="JUFX02000215">
    <property type="protein sequence ID" value="KPH85990.1"/>
    <property type="molecule type" value="Genomic_DNA"/>
</dbReference>
<dbReference type="InterPro" id="IPR025743">
    <property type="entry name" value="TssM1_N"/>
</dbReference>